<sequence>MHVRYIQYPMSLFWTRDWHKYKHKSPLPLLVDRQQKYTSQINIYILSFISIQLELKFSLFTEGKKL</sequence>
<dbReference type="EMBL" id="GBXM01015761">
    <property type="protein sequence ID" value="JAH92816.1"/>
    <property type="molecule type" value="Transcribed_RNA"/>
</dbReference>
<reference evidence="1" key="1">
    <citation type="submission" date="2014-11" db="EMBL/GenBank/DDBJ databases">
        <authorList>
            <person name="Amaro Gonzalez C."/>
        </authorList>
    </citation>
    <scope>NUCLEOTIDE SEQUENCE</scope>
</reference>
<organism evidence="1">
    <name type="scientific">Anguilla anguilla</name>
    <name type="common">European freshwater eel</name>
    <name type="synonym">Muraena anguilla</name>
    <dbReference type="NCBI Taxonomy" id="7936"/>
    <lineage>
        <taxon>Eukaryota</taxon>
        <taxon>Metazoa</taxon>
        <taxon>Chordata</taxon>
        <taxon>Craniata</taxon>
        <taxon>Vertebrata</taxon>
        <taxon>Euteleostomi</taxon>
        <taxon>Actinopterygii</taxon>
        <taxon>Neopterygii</taxon>
        <taxon>Teleostei</taxon>
        <taxon>Anguilliformes</taxon>
        <taxon>Anguillidae</taxon>
        <taxon>Anguilla</taxon>
    </lineage>
</organism>
<name>A0A0E9WRC6_ANGAN</name>
<accession>A0A0E9WRC6</accession>
<protein>
    <submittedName>
        <fullName evidence="1">Uncharacterized protein</fullName>
    </submittedName>
</protein>
<reference evidence="1" key="2">
    <citation type="journal article" date="2015" name="Fish Shellfish Immunol.">
        <title>Early steps in the European eel (Anguilla anguilla)-Vibrio vulnificus interaction in the gills: Role of the RtxA13 toxin.</title>
        <authorList>
            <person name="Callol A."/>
            <person name="Pajuelo D."/>
            <person name="Ebbesson L."/>
            <person name="Teles M."/>
            <person name="MacKenzie S."/>
            <person name="Amaro C."/>
        </authorList>
    </citation>
    <scope>NUCLEOTIDE SEQUENCE</scope>
</reference>
<evidence type="ECO:0000313" key="1">
    <source>
        <dbReference type="EMBL" id="JAH92816.1"/>
    </source>
</evidence>
<proteinExistence type="predicted"/>
<dbReference type="AlphaFoldDB" id="A0A0E9WRC6"/>